<dbReference type="AlphaFoldDB" id="A0A370G057"/>
<evidence type="ECO:0000256" key="4">
    <source>
        <dbReference type="ARBA" id="ARBA00023136"/>
    </source>
</evidence>
<keyword evidence="4 5" id="KW-0472">Membrane</keyword>
<dbReference type="Proteomes" id="UP000254720">
    <property type="component" value="Unassembled WGS sequence"/>
</dbReference>
<gene>
    <name evidence="6" type="ORF">C8D86_1403</name>
</gene>
<comment type="caution">
    <text evidence="6">The sequence shown here is derived from an EMBL/GenBank/DDBJ whole genome shotgun (WGS) entry which is preliminary data.</text>
</comment>
<sequence length="128" mass="14316">MDILFTILSVLAHILIGGYFVFLGCWSIYHWVPIMETLVKKRVPHPYLLLPAGIGIQVVTGGMIMFGMFVKVAVLILIPATIVAVFIFHPFWHFRGELRLLNFTLFLANLTVTLGALLLLLVTPTPVI</sequence>
<keyword evidence="2 5" id="KW-0812">Transmembrane</keyword>
<reference evidence="6 7" key="1">
    <citation type="submission" date="2018-07" db="EMBL/GenBank/DDBJ databases">
        <title>Genomic Encyclopedia of Type Strains, Phase IV (KMG-IV): sequencing the most valuable type-strain genomes for metagenomic binning, comparative biology and taxonomic classification.</title>
        <authorList>
            <person name="Goeker M."/>
        </authorList>
    </citation>
    <scope>NUCLEOTIDE SEQUENCE [LARGE SCALE GENOMIC DNA]</scope>
    <source>
        <strain evidence="6 7">DSM 16500</strain>
    </source>
</reference>
<dbReference type="Pfam" id="PF07681">
    <property type="entry name" value="DoxX"/>
    <property type="match status" value="1"/>
</dbReference>
<comment type="subcellular location">
    <subcellularLocation>
        <location evidence="1">Membrane</location>
        <topology evidence="1">Multi-pass membrane protein</topology>
    </subcellularLocation>
</comment>
<feature type="transmembrane region" description="Helical" evidence="5">
    <location>
        <begin position="6"/>
        <end position="26"/>
    </location>
</feature>
<proteinExistence type="predicted"/>
<evidence type="ECO:0000313" key="6">
    <source>
        <dbReference type="EMBL" id="RDI37271.1"/>
    </source>
</evidence>
<keyword evidence="3 5" id="KW-1133">Transmembrane helix</keyword>
<evidence type="ECO:0000256" key="2">
    <source>
        <dbReference type="ARBA" id="ARBA00022692"/>
    </source>
</evidence>
<evidence type="ECO:0000256" key="5">
    <source>
        <dbReference type="SAM" id="Phobius"/>
    </source>
</evidence>
<feature type="transmembrane region" description="Helical" evidence="5">
    <location>
        <begin position="72"/>
        <end position="91"/>
    </location>
</feature>
<feature type="transmembrane region" description="Helical" evidence="5">
    <location>
        <begin position="103"/>
        <end position="122"/>
    </location>
</feature>
<keyword evidence="7" id="KW-1185">Reference proteome</keyword>
<evidence type="ECO:0000256" key="1">
    <source>
        <dbReference type="ARBA" id="ARBA00004141"/>
    </source>
</evidence>
<feature type="transmembrane region" description="Helical" evidence="5">
    <location>
        <begin position="47"/>
        <end position="66"/>
    </location>
</feature>
<accession>A0A370G057</accession>
<evidence type="ECO:0000256" key="3">
    <source>
        <dbReference type="ARBA" id="ARBA00022989"/>
    </source>
</evidence>
<name>A0A370G057_9COXI</name>
<dbReference type="RefSeq" id="WP_114835454.1">
    <property type="nucleotide sequence ID" value="NZ_LR699114.1"/>
</dbReference>
<dbReference type="EMBL" id="QQAX01000040">
    <property type="protein sequence ID" value="RDI37271.1"/>
    <property type="molecule type" value="Genomic_DNA"/>
</dbReference>
<protein>
    <submittedName>
        <fullName evidence="6">DoxX-like protein</fullName>
    </submittedName>
</protein>
<dbReference type="InterPro" id="IPR032808">
    <property type="entry name" value="DoxX"/>
</dbReference>
<dbReference type="GO" id="GO:0016020">
    <property type="term" value="C:membrane"/>
    <property type="evidence" value="ECO:0007669"/>
    <property type="project" value="UniProtKB-SubCell"/>
</dbReference>
<evidence type="ECO:0000313" key="7">
    <source>
        <dbReference type="Proteomes" id="UP000254720"/>
    </source>
</evidence>
<organism evidence="6 7">
    <name type="scientific">Aquicella lusitana</name>
    <dbReference type="NCBI Taxonomy" id="254246"/>
    <lineage>
        <taxon>Bacteria</taxon>
        <taxon>Pseudomonadati</taxon>
        <taxon>Pseudomonadota</taxon>
        <taxon>Gammaproteobacteria</taxon>
        <taxon>Legionellales</taxon>
        <taxon>Coxiellaceae</taxon>
        <taxon>Aquicella</taxon>
    </lineage>
</organism>